<accession>A0A4C1WA01</accession>
<reference evidence="1 2" key="1">
    <citation type="journal article" date="2019" name="Commun. Biol.">
        <title>The bagworm genome reveals a unique fibroin gene that provides high tensile strength.</title>
        <authorList>
            <person name="Kono N."/>
            <person name="Nakamura H."/>
            <person name="Ohtoshi R."/>
            <person name="Tomita M."/>
            <person name="Numata K."/>
            <person name="Arakawa K."/>
        </authorList>
    </citation>
    <scope>NUCLEOTIDE SEQUENCE [LARGE SCALE GENOMIC DNA]</scope>
</reference>
<comment type="caution">
    <text evidence="1">The sequence shown here is derived from an EMBL/GenBank/DDBJ whole genome shotgun (WGS) entry which is preliminary data.</text>
</comment>
<dbReference type="EMBL" id="BGZK01000519">
    <property type="protein sequence ID" value="GBP48226.1"/>
    <property type="molecule type" value="Genomic_DNA"/>
</dbReference>
<evidence type="ECO:0008006" key="3">
    <source>
        <dbReference type="Google" id="ProtNLM"/>
    </source>
</evidence>
<organism evidence="1 2">
    <name type="scientific">Eumeta variegata</name>
    <name type="common">Bagworm moth</name>
    <name type="synonym">Eumeta japonica</name>
    <dbReference type="NCBI Taxonomy" id="151549"/>
    <lineage>
        <taxon>Eukaryota</taxon>
        <taxon>Metazoa</taxon>
        <taxon>Ecdysozoa</taxon>
        <taxon>Arthropoda</taxon>
        <taxon>Hexapoda</taxon>
        <taxon>Insecta</taxon>
        <taxon>Pterygota</taxon>
        <taxon>Neoptera</taxon>
        <taxon>Endopterygota</taxon>
        <taxon>Lepidoptera</taxon>
        <taxon>Glossata</taxon>
        <taxon>Ditrysia</taxon>
        <taxon>Tineoidea</taxon>
        <taxon>Psychidae</taxon>
        <taxon>Oiketicinae</taxon>
        <taxon>Eumeta</taxon>
    </lineage>
</organism>
<dbReference type="AlphaFoldDB" id="A0A4C1WA01"/>
<dbReference type="Gene3D" id="3.30.420.10">
    <property type="entry name" value="Ribonuclease H-like superfamily/Ribonuclease H"/>
    <property type="match status" value="1"/>
</dbReference>
<protein>
    <recommendedName>
        <fullName evidence="3">Mariner Mos1 transposase</fullName>
    </recommendedName>
</protein>
<gene>
    <name evidence="1" type="ORF">EVAR_96815_1</name>
</gene>
<sequence length="255" mass="29401">MNLTQFDLGSKNGPRHLVEFHAYQIQGRGFKFGVGHTNRRQNFGSITKTLKQSSNRPYGSIEVSRNQPKWRASEVSPSGGLLLFFIKLDIHRIILHHDNASYHTAKQIHICLKEKKVDLLSYPAYSPDPAPCNRSLKLRTNYAVNDFHHQKRLSKSMKNEFPRGETRNVFVATAKQEAYLVYCGALNITEFRTKVAKPLLHLSFFFVSNPLHYFGPSRRTQQQTTIFSSHPRQRSTELISRLITNVTTDFLRRKA</sequence>
<keyword evidence="2" id="KW-1185">Reference proteome</keyword>
<proteinExistence type="predicted"/>
<name>A0A4C1WA01_EUMVA</name>
<dbReference type="GO" id="GO:0003676">
    <property type="term" value="F:nucleic acid binding"/>
    <property type="evidence" value="ECO:0007669"/>
    <property type="project" value="InterPro"/>
</dbReference>
<dbReference type="OrthoDB" id="10261439at2759"/>
<evidence type="ECO:0000313" key="1">
    <source>
        <dbReference type="EMBL" id="GBP48226.1"/>
    </source>
</evidence>
<dbReference type="InterPro" id="IPR036397">
    <property type="entry name" value="RNaseH_sf"/>
</dbReference>
<dbReference type="Proteomes" id="UP000299102">
    <property type="component" value="Unassembled WGS sequence"/>
</dbReference>
<evidence type="ECO:0000313" key="2">
    <source>
        <dbReference type="Proteomes" id="UP000299102"/>
    </source>
</evidence>